<dbReference type="PANTHER" id="PTHR24346">
    <property type="entry name" value="MAP/MICROTUBULE AFFINITY-REGULATING KINASE"/>
    <property type="match status" value="1"/>
</dbReference>
<keyword evidence="16" id="KW-1185">Reference proteome</keyword>
<evidence type="ECO:0000256" key="13">
    <source>
        <dbReference type="RuleBase" id="RU000304"/>
    </source>
</evidence>
<evidence type="ECO:0000313" key="15">
    <source>
        <dbReference type="EMBL" id="ODV91160.1"/>
    </source>
</evidence>
<dbReference type="InterPro" id="IPR008271">
    <property type="entry name" value="Ser/Thr_kinase_AS"/>
</dbReference>
<keyword evidence="7 12" id="KW-0547">Nucleotide-binding</keyword>
<dbReference type="InterPro" id="IPR011009">
    <property type="entry name" value="Kinase-like_dom_sf"/>
</dbReference>
<dbReference type="PROSITE" id="PS50011">
    <property type="entry name" value="PROTEIN_KINASE_DOM"/>
    <property type="match status" value="1"/>
</dbReference>
<dbReference type="InterPro" id="IPR000719">
    <property type="entry name" value="Prot_kinase_dom"/>
</dbReference>
<proteinExistence type="inferred from homology"/>
<gene>
    <name evidence="15" type="ORF">CANCADRAFT_20657</name>
</gene>
<dbReference type="GO" id="GO:0035556">
    <property type="term" value="P:intracellular signal transduction"/>
    <property type="evidence" value="ECO:0007669"/>
    <property type="project" value="TreeGrafter"/>
</dbReference>
<evidence type="ECO:0000256" key="2">
    <source>
        <dbReference type="ARBA" id="ARBA00010791"/>
    </source>
</evidence>
<dbReference type="Gene3D" id="1.10.510.10">
    <property type="entry name" value="Transferase(Phosphotransferase) domain 1"/>
    <property type="match status" value="1"/>
</dbReference>
<keyword evidence="5 13" id="KW-0723">Serine/threonine-protein kinase</keyword>
<feature type="domain" description="Protein kinase" evidence="14">
    <location>
        <begin position="7"/>
        <end position="263"/>
    </location>
</feature>
<keyword evidence="9 12" id="KW-0067">ATP-binding</keyword>
<evidence type="ECO:0000259" key="14">
    <source>
        <dbReference type="PROSITE" id="PS50011"/>
    </source>
</evidence>
<dbReference type="GO" id="GO:0000226">
    <property type="term" value="P:microtubule cytoskeleton organization"/>
    <property type="evidence" value="ECO:0007669"/>
    <property type="project" value="TreeGrafter"/>
</dbReference>
<evidence type="ECO:0000256" key="4">
    <source>
        <dbReference type="ARBA" id="ARBA00022490"/>
    </source>
</evidence>
<name>A0A1E4THD0_9ASCO</name>
<dbReference type="Proteomes" id="UP000095023">
    <property type="component" value="Unassembled WGS sequence"/>
</dbReference>
<dbReference type="EC" id="2.7.11.1" evidence="3"/>
<sequence>RHSIGDWTFTQNVGAGSMGKVKLAINSETGEYSAVKIVPRISKKSNSQDPNKDLRTMREAAISSLLHHPHICNLRQLFLMTNHYYLVFEYVNGGQMLDYIITHGRLKEKQARRFARQIVSAVEYCHRNSVVHRDLKIENILISATGDIKIIDFGLSNLYSPQSLLNTFCGSLYFAAPELLNARRYVGPEVDIWSFGVVLYVLVCGRVPFDDQSMSALRGKIRNCEIEYPVWLSPSCKDLLCRILVVNPHNRATMAQIFEHPWMNKGYTEPIDVYMPNRTPLSLPLDDNVIQSMAEFEFGDAKTIKSDLTRILSSPEYQESCNIWRRIKEKNERNGPSTVPTGSSSDYLDPTRAYDPLISLYYLVRERLDRTK</sequence>
<dbReference type="InterPro" id="IPR017441">
    <property type="entry name" value="Protein_kinase_ATP_BS"/>
</dbReference>
<dbReference type="GO" id="GO:0004674">
    <property type="term" value="F:protein serine/threonine kinase activity"/>
    <property type="evidence" value="ECO:0007669"/>
    <property type="project" value="UniProtKB-KW"/>
</dbReference>
<dbReference type="GO" id="GO:0005737">
    <property type="term" value="C:cytoplasm"/>
    <property type="evidence" value="ECO:0007669"/>
    <property type="project" value="UniProtKB-SubCell"/>
</dbReference>
<dbReference type="GO" id="GO:0005524">
    <property type="term" value="F:ATP binding"/>
    <property type="evidence" value="ECO:0007669"/>
    <property type="project" value="UniProtKB-UniRule"/>
</dbReference>
<feature type="non-terminal residue" evidence="15">
    <location>
        <position position="372"/>
    </location>
</feature>
<protein>
    <recommendedName>
        <fullName evidence="3">non-specific serine/threonine protein kinase</fullName>
        <ecNumber evidence="3">2.7.11.1</ecNumber>
    </recommendedName>
</protein>
<dbReference type="EMBL" id="KV453842">
    <property type="protein sequence ID" value="ODV91160.1"/>
    <property type="molecule type" value="Genomic_DNA"/>
</dbReference>
<comment type="catalytic activity">
    <reaction evidence="11">
        <text>L-seryl-[protein] + ATP = O-phospho-L-seryl-[protein] + ADP + H(+)</text>
        <dbReference type="Rhea" id="RHEA:17989"/>
        <dbReference type="Rhea" id="RHEA-COMP:9863"/>
        <dbReference type="Rhea" id="RHEA-COMP:11604"/>
        <dbReference type="ChEBI" id="CHEBI:15378"/>
        <dbReference type="ChEBI" id="CHEBI:29999"/>
        <dbReference type="ChEBI" id="CHEBI:30616"/>
        <dbReference type="ChEBI" id="CHEBI:83421"/>
        <dbReference type="ChEBI" id="CHEBI:456216"/>
        <dbReference type="EC" id="2.7.11.1"/>
    </reaction>
</comment>
<dbReference type="PANTHER" id="PTHR24346:SF82">
    <property type="entry name" value="KP78A-RELATED"/>
    <property type="match status" value="1"/>
</dbReference>
<evidence type="ECO:0000313" key="16">
    <source>
        <dbReference type="Proteomes" id="UP000095023"/>
    </source>
</evidence>
<evidence type="ECO:0000256" key="11">
    <source>
        <dbReference type="ARBA" id="ARBA00048679"/>
    </source>
</evidence>
<keyword evidence="4" id="KW-0963">Cytoplasm</keyword>
<accession>A0A1E4THD0</accession>
<comment type="catalytic activity">
    <reaction evidence="10">
        <text>L-threonyl-[protein] + ATP = O-phospho-L-threonyl-[protein] + ADP + H(+)</text>
        <dbReference type="Rhea" id="RHEA:46608"/>
        <dbReference type="Rhea" id="RHEA-COMP:11060"/>
        <dbReference type="Rhea" id="RHEA-COMP:11605"/>
        <dbReference type="ChEBI" id="CHEBI:15378"/>
        <dbReference type="ChEBI" id="CHEBI:30013"/>
        <dbReference type="ChEBI" id="CHEBI:30616"/>
        <dbReference type="ChEBI" id="CHEBI:61977"/>
        <dbReference type="ChEBI" id="CHEBI:456216"/>
        <dbReference type="EC" id="2.7.11.1"/>
    </reaction>
</comment>
<dbReference type="OrthoDB" id="1928777at2759"/>
<dbReference type="SUPFAM" id="SSF56112">
    <property type="entry name" value="Protein kinase-like (PK-like)"/>
    <property type="match status" value="1"/>
</dbReference>
<comment type="subcellular location">
    <subcellularLocation>
        <location evidence="1">Cytoplasm</location>
    </subcellularLocation>
</comment>
<dbReference type="PROSITE" id="PS00108">
    <property type="entry name" value="PROTEIN_KINASE_ST"/>
    <property type="match status" value="1"/>
</dbReference>
<keyword evidence="8" id="KW-0418">Kinase</keyword>
<dbReference type="SMART" id="SM00220">
    <property type="entry name" value="S_TKc"/>
    <property type="match status" value="1"/>
</dbReference>
<evidence type="ECO:0000256" key="6">
    <source>
        <dbReference type="ARBA" id="ARBA00022679"/>
    </source>
</evidence>
<evidence type="ECO:0000256" key="3">
    <source>
        <dbReference type="ARBA" id="ARBA00012513"/>
    </source>
</evidence>
<evidence type="ECO:0000256" key="7">
    <source>
        <dbReference type="ARBA" id="ARBA00022741"/>
    </source>
</evidence>
<evidence type="ECO:0000256" key="1">
    <source>
        <dbReference type="ARBA" id="ARBA00004496"/>
    </source>
</evidence>
<comment type="similarity">
    <text evidence="2">Belongs to the protein kinase superfamily. CAMK Ser/Thr protein kinase family. NIM1 subfamily.</text>
</comment>
<evidence type="ECO:0000256" key="9">
    <source>
        <dbReference type="ARBA" id="ARBA00022840"/>
    </source>
</evidence>
<evidence type="ECO:0000256" key="8">
    <source>
        <dbReference type="ARBA" id="ARBA00022777"/>
    </source>
</evidence>
<feature type="binding site" evidence="12">
    <location>
        <position position="36"/>
    </location>
    <ligand>
        <name>ATP</name>
        <dbReference type="ChEBI" id="CHEBI:30616"/>
    </ligand>
</feature>
<organism evidence="15 16">
    <name type="scientific">Tortispora caseinolytica NRRL Y-17796</name>
    <dbReference type="NCBI Taxonomy" id="767744"/>
    <lineage>
        <taxon>Eukaryota</taxon>
        <taxon>Fungi</taxon>
        <taxon>Dikarya</taxon>
        <taxon>Ascomycota</taxon>
        <taxon>Saccharomycotina</taxon>
        <taxon>Trigonopsidomycetes</taxon>
        <taxon>Trigonopsidales</taxon>
        <taxon>Trigonopsidaceae</taxon>
        <taxon>Tortispora</taxon>
    </lineage>
</organism>
<dbReference type="PROSITE" id="PS00107">
    <property type="entry name" value="PROTEIN_KINASE_ATP"/>
    <property type="match status" value="1"/>
</dbReference>
<feature type="non-terminal residue" evidence="15">
    <location>
        <position position="1"/>
    </location>
</feature>
<keyword evidence="6" id="KW-0808">Transferase</keyword>
<dbReference type="Pfam" id="PF00069">
    <property type="entry name" value="Pkinase"/>
    <property type="match status" value="1"/>
</dbReference>
<dbReference type="FunFam" id="1.10.510.10:FF:001222">
    <property type="entry name" value="Serine/threonine-protein kinase ppk25"/>
    <property type="match status" value="1"/>
</dbReference>
<evidence type="ECO:0000256" key="10">
    <source>
        <dbReference type="ARBA" id="ARBA00047899"/>
    </source>
</evidence>
<evidence type="ECO:0000256" key="5">
    <source>
        <dbReference type="ARBA" id="ARBA00022527"/>
    </source>
</evidence>
<evidence type="ECO:0000256" key="12">
    <source>
        <dbReference type="PROSITE-ProRule" id="PRU10141"/>
    </source>
</evidence>
<dbReference type="AlphaFoldDB" id="A0A1E4THD0"/>
<reference evidence="16" key="1">
    <citation type="submission" date="2016-02" db="EMBL/GenBank/DDBJ databases">
        <title>Comparative genomics of biotechnologically important yeasts.</title>
        <authorList>
            <consortium name="DOE Joint Genome Institute"/>
            <person name="Riley R."/>
            <person name="Haridas S."/>
            <person name="Wolfe K.H."/>
            <person name="Lopes M.R."/>
            <person name="Hittinger C.T."/>
            <person name="Goker M."/>
            <person name="Salamov A."/>
            <person name="Wisecaver J."/>
            <person name="Long T.M."/>
            <person name="Aerts A.L."/>
            <person name="Barry K."/>
            <person name="Choi C."/>
            <person name="Clum A."/>
            <person name="Coughlan A.Y."/>
            <person name="Deshpande S."/>
            <person name="Douglass A.P."/>
            <person name="Hanson S.J."/>
            <person name="Klenk H.-P."/>
            <person name="Labutti K."/>
            <person name="Lapidus A."/>
            <person name="Lindquist E."/>
            <person name="Lipzen A."/>
            <person name="Meier-Kolthoff J.P."/>
            <person name="Ohm R.A."/>
            <person name="Otillar R.P."/>
            <person name="Pangilinan J."/>
            <person name="Peng Y."/>
            <person name="Rokas A."/>
            <person name="Rosa C.A."/>
            <person name="Scheuner C."/>
            <person name="Sibirny A.A."/>
            <person name="Slot J.C."/>
            <person name="Stielow J.B."/>
            <person name="Sun H."/>
            <person name="Kurtzman C.P."/>
            <person name="Blackwell M."/>
            <person name="Jeffries T.W."/>
            <person name="Grigoriev I.V."/>
        </authorList>
    </citation>
    <scope>NUCLEOTIDE SEQUENCE [LARGE SCALE GENOMIC DNA]</scope>
    <source>
        <strain evidence="16">NRRL Y-17796</strain>
    </source>
</reference>